<dbReference type="InterPro" id="IPR016163">
    <property type="entry name" value="Ald_DH_C"/>
</dbReference>
<dbReference type="PANTHER" id="PTHR11063">
    <property type="entry name" value="GLUTAMATE SEMIALDEHYDE DEHYDROGENASE"/>
    <property type="match status" value="1"/>
</dbReference>
<comment type="subcellular location">
    <subcellularLocation>
        <location evidence="7">Cytoplasm</location>
    </subcellularLocation>
</comment>
<comment type="catalytic activity">
    <reaction evidence="6 7">
        <text>L-glutamate 5-semialdehyde + phosphate + NADP(+) = L-glutamyl 5-phosphate + NADPH + H(+)</text>
        <dbReference type="Rhea" id="RHEA:19541"/>
        <dbReference type="ChEBI" id="CHEBI:15378"/>
        <dbReference type="ChEBI" id="CHEBI:43474"/>
        <dbReference type="ChEBI" id="CHEBI:57783"/>
        <dbReference type="ChEBI" id="CHEBI:58066"/>
        <dbReference type="ChEBI" id="CHEBI:58274"/>
        <dbReference type="ChEBI" id="CHEBI:58349"/>
        <dbReference type="EC" id="1.2.1.41"/>
    </reaction>
</comment>
<dbReference type="EMBL" id="NEDJ01000032">
    <property type="protein sequence ID" value="OSP00122.1"/>
    <property type="molecule type" value="Genomic_DNA"/>
</dbReference>
<dbReference type="GO" id="GO:0055129">
    <property type="term" value="P:L-proline biosynthetic process"/>
    <property type="evidence" value="ECO:0007669"/>
    <property type="project" value="UniProtKB-UniRule"/>
</dbReference>
<comment type="similarity">
    <text evidence="7">Belongs to the gamma-glutamyl phosphate reductase family.</text>
</comment>
<dbReference type="eggNOG" id="arCOG01253">
    <property type="taxonomic scope" value="Archaea"/>
</dbReference>
<dbReference type="GO" id="GO:0004350">
    <property type="term" value="F:glutamate-5-semialdehyde dehydrogenase activity"/>
    <property type="evidence" value="ECO:0007669"/>
    <property type="project" value="UniProtKB-UniRule"/>
</dbReference>
<dbReference type="AlphaFoldDB" id="A0A1X4GQ35"/>
<reference evidence="10 11" key="1">
    <citation type="submission" date="2017-04" db="EMBL/GenBank/DDBJ databases">
        <title>MLSA of the genus Halorubrum.</title>
        <authorList>
            <person name="De La Haba R."/>
            <person name="Sanchez-Porro C."/>
            <person name="Infante-Dominguez C."/>
            <person name="Ventosa A."/>
        </authorList>
    </citation>
    <scope>NUCLEOTIDE SEQUENCE [LARGE SCALE GENOMIC DNA]</scope>
    <source>
        <strain evidence="10 11">DSM 17463</strain>
    </source>
</reference>
<dbReference type="STRING" id="1121945.GCA_000421805_00221"/>
<name>A0A1X4GQ35_HALEZ</name>
<keyword evidence="2 7" id="KW-0028">Amino-acid biosynthesis</keyword>
<dbReference type="HAMAP" id="MF_00412">
    <property type="entry name" value="ProA"/>
    <property type="match status" value="1"/>
</dbReference>
<dbReference type="InterPro" id="IPR000965">
    <property type="entry name" value="GPR_dom"/>
</dbReference>
<protein>
    <recommendedName>
        <fullName evidence="7">Gamma-glutamyl phosphate reductase</fullName>
        <shortName evidence="7">GPR</shortName>
        <ecNumber evidence="7">1.2.1.41</ecNumber>
    </recommendedName>
    <alternativeName>
        <fullName evidence="7">Glutamate-5-semialdehyde dehydrogenase</fullName>
    </alternativeName>
    <alternativeName>
        <fullName evidence="7">Glutamyl-gamma-semialdehyde dehydrogenase</fullName>
        <shortName evidence="7">GSA dehydrogenase</shortName>
    </alternativeName>
</protein>
<evidence type="ECO:0000256" key="5">
    <source>
        <dbReference type="ARBA" id="ARBA00023002"/>
    </source>
</evidence>
<dbReference type="InterPro" id="IPR012134">
    <property type="entry name" value="Glu-5-SA_DH"/>
</dbReference>
<evidence type="ECO:0000313" key="10">
    <source>
        <dbReference type="EMBL" id="OSP00122.1"/>
    </source>
</evidence>
<evidence type="ECO:0000256" key="1">
    <source>
        <dbReference type="ARBA" id="ARBA00004985"/>
    </source>
</evidence>
<organism evidence="10 11">
    <name type="scientific">Halorubrum ezzemoulense DSM 17463</name>
    <dbReference type="NCBI Taxonomy" id="1121945"/>
    <lineage>
        <taxon>Archaea</taxon>
        <taxon>Methanobacteriati</taxon>
        <taxon>Methanobacteriota</taxon>
        <taxon>Stenosarchaea group</taxon>
        <taxon>Halobacteria</taxon>
        <taxon>Halobacteriales</taxon>
        <taxon>Haloferacaceae</taxon>
        <taxon>Halorubrum</taxon>
    </lineage>
</organism>
<keyword evidence="4 7" id="KW-0521">NADP</keyword>
<evidence type="ECO:0000256" key="7">
    <source>
        <dbReference type="HAMAP-Rule" id="MF_00412"/>
    </source>
</evidence>
<dbReference type="PANTHER" id="PTHR11063:SF8">
    <property type="entry name" value="DELTA-1-PYRROLINE-5-CARBOXYLATE SYNTHASE"/>
    <property type="match status" value="1"/>
</dbReference>
<dbReference type="Proteomes" id="UP000193587">
    <property type="component" value="Unassembled WGS sequence"/>
</dbReference>
<accession>A0A1X4GQ35</accession>
<evidence type="ECO:0000259" key="9">
    <source>
        <dbReference type="Pfam" id="PF00171"/>
    </source>
</evidence>
<feature type="region of interest" description="Disordered" evidence="8">
    <location>
        <begin position="1"/>
        <end position="21"/>
    </location>
</feature>
<comment type="caution">
    <text evidence="10">The sequence shown here is derived from an EMBL/GenBank/DDBJ whole genome shotgun (WGS) entry which is preliminary data.</text>
</comment>
<dbReference type="FunFam" id="3.40.309.10:FF:000006">
    <property type="entry name" value="Gamma-glutamyl phosphate reductase"/>
    <property type="match status" value="1"/>
</dbReference>
<feature type="compositionally biased region" description="Acidic residues" evidence="8">
    <location>
        <begin position="7"/>
        <end position="20"/>
    </location>
</feature>
<dbReference type="NCBIfam" id="TIGR00407">
    <property type="entry name" value="proA"/>
    <property type="match status" value="1"/>
</dbReference>
<evidence type="ECO:0000313" key="11">
    <source>
        <dbReference type="Proteomes" id="UP000193587"/>
    </source>
</evidence>
<dbReference type="RefSeq" id="WP_049929527.1">
    <property type="nucleotide sequence ID" value="NZ_ATXS01000001.1"/>
</dbReference>
<evidence type="ECO:0000256" key="3">
    <source>
        <dbReference type="ARBA" id="ARBA00022650"/>
    </source>
</evidence>
<dbReference type="SUPFAM" id="SSF53720">
    <property type="entry name" value="ALDH-like"/>
    <property type="match status" value="1"/>
</dbReference>
<proteinExistence type="inferred from homology"/>
<dbReference type="Gene3D" id="3.40.605.10">
    <property type="entry name" value="Aldehyde Dehydrogenase, Chain A, domain 1"/>
    <property type="match status" value="1"/>
</dbReference>
<dbReference type="InterPro" id="IPR016162">
    <property type="entry name" value="Ald_DH_N"/>
</dbReference>
<dbReference type="PIRSF" id="PIRSF000151">
    <property type="entry name" value="GPR"/>
    <property type="match status" value="1"/>
</dbReference>
<dbReference type="UniPathway" id="UPA00098">
    <property type="reaction ID" value="UER00360"/>
</dbReference>
<evidence type="ECO:0000256" key="2">
    <source>
        <dbReference type="ARBA" id="ARBA00022605"/>
    </source>
</evidence>
<gene>
    <name evidence="7" type="primary">proA</name>
    <name evidence="10" type="ORF">B9H04_10140</name>
</gene>
<evidence type="ECO:0000256" key="6">
    <source>
        <dbReference type="ARBA" id="ARBA00049024"/>
    </source>
</evidence>
<dbReference type="NCBIfam" id="NF001221">
    <property type="entry name" value="PRK00197.1"/>
    <property type="match status" value="1"/>
</dbReference>
<dbReference type="GeneID" id="301359692"/>
<evidence type="ECO:0000256" key="8">
    <source>
        <dbReference type="SAM" id="MobiDB-lite"/>
    </source>
</evidence>
<comment type="function">
    <text evidence="7">Catalyzes the NADPH-dependent reduction of L-glutamate 5-phosphate into L-glutamate 5-semialdehyde and phosphate. The product spontaneously undergoes cyclization to form 1-pyrroline-5-carboxylate.</text>
</comment>
<dbReference type="GO" id="GO:0050661">
    <property type="term" value="F:NADP binding"/>
    <property type="evidence" value="ECO:0007669"/>
    <property type="project" value="InterPro"/>
</dbReference>
<dbReference type="EC" id="1.2.1.41" evidence="7"/>
<keyword evidence="3 7" id="KW-0641">Proline biosynthesis</keyword>
<dbReference type="InterPro" id="IPR016161">
    <property type="entry name" value="Ald_DH/histidinol_DH"/>
</dbReference>
<keyword evidence="7" id="KW-0963">Cytoplasm</keyword>
<feature type="domain" description="Aldehyde dehydrogenase" evidence="9">
    <location>
        <begin position="16"/>
        <end position="300"/>
    </location>
</feature>
<dbReference type="CDD" id="cd07079">
    <property type="entry name" value="ALDH_F18-19_ProA-GPR"/>
    <property type="match status" value="1"/>
</dbReference>
<dbReference type="Gene3D" id="3.40.309.10">
    <property type="entry name" value="Aldehyde Dehydrogenase, Chain A, domain 2"/>
    <property type="match status" value="1"/>
</dbReference>
<sequence length="457" mass="49538">MTTMSDTDTEPDTDVEADTDELARRAERAALQLANADEATRNEALRSIADAIRERESEILDANAVDVEEAERMLAEGEYTQALVDRLKLDETKIEEIASMVESVAAQDDPLGETLAARELDEDLELYRVAVPIGVVATVFESRPDALVQIAALALKSGNAVVLKGGSEASESNRVLYEAIVEATADLPDGWAALIEAHEEVDRLLELDDRVDLVMPRGSSEFVSYIQENTQIPVLGHTEGICHVYVDEAADLEMAEAVAFDAKVQYPAVCNAVETLLVHESVADAFLPGLVERYEAAGVELRGDRRTREVVDIEPATDDDWDTEYGDLELSIAVVDDVYAAVEHANDHGSKHTESVLTEDAETAETFMTGVDAASVFHNASTRFADGYRYGLGAEVGISTGKIHARGPVGLAGLTTYKYYLEGDGHLVASYSGEDAVPFTHRELDGAEWTPGSLSTR</sequence>
<dbReference type="Pfam" id="PF00171">
    <property type="entry name" value="Aldedh"/>
    <property type="match status" value="1"/>
</dbReference>
<dbReference type="InterPro" id="IPR015590">
    <property type="entry name" value="Aldehyde_DH_dom"/>
</dbReference>
<evidence type="ECO:0000256" key="4">
    <source>
        <dbReference type="ARBA" id="ARBA00022857"/>
    </source>
</evidence>
<comment type="pathway">
    <text evidence="1 7">Amino-acid biosynthesis; L-proline biosynthesis; L-glutamate 5-semialdehyde from L-glutamate: step 2/2.</text>
</comment>
<keyword evidence="5 7" id="KW-0560">Oxidoreductase</keyword>
<dbReference type="GO" id="GO:0005737">
    <property type="term" value="C:cytoplasm"/>
    <property type="evidence" value="ECO:0007669"/>
    <property type="project" value="UniProtKB-SubCell"/>
</dbReference>